<dbReference type="SUPFAM" id="SSF81321">
    <property type="entry name" value="Family A G protein-coupled receptor-like"/>
    <property type="match status" value="1"/>
</dbReference>
<proteinExistence type="inferred from homology"/>
<dbReference type="PANTHER" id="PTHR47966">
    <property type="entry name" value="BETA-SITE APP-CLEAVING ENZYME, ISOFORM A-RELATED"/>
    <property type="match status" value="1"/>
</dbReference>
<feature type="domain" description="Peptidase A1" evidence="14">
    <location>
        <begin position="79"/>
        <end position="397"/>
    </location>
</feature>
<feature type="active site" evidence="9">
    <location>
        <position position="285"/>
    </location>
</feature>
<name>W4GMS4_APHAT</name>
<dbReference type="InterPro" id="IPR034164">
    <property type="entry name" value="Pepsin-like_dom"/>
</dbReference>
<organism evidence="15">
    <name type="scientific">Aphanomyces astaci</name>
    <name type="common">Crayfish plague agent</name>
    <dbReference type="NCBI Taxonomy" id="112090"/>
    <lineage>
        <taxon>Eukaryota</taxon>
        <taxon>Sar</taxon>
        <taxon>Stramenopiles</taxon>
        <taxon>Oomycota</taxon>
        <taxon>Saprolegniomycetes</taxon>
        <taxon>Saprolegniales</taxon>
        <taxon>Verrucalvaceae</taxon>
        <taxon>Aphanomyces</taxon>
    </lineage>
</organism>
<keyword evidence="6 11" id="KW-0378">Hydrolase</keyword>
<dbReference type="InterPro" id="IPR033121">
    <property type="entry name" value="PEPTIDASE_A1"/>
</dbReference>
<dbReference type="VEuPathDB" id="FungiDB:H257_06419"/>
<dbReference type="SUPFAM" id="SSF50630">
    <property type="entry name" value="Acid proteases"/>
    <property type="match status" value="1"/>
</dbReference>
<evidence type="ECO:0000256" key="1">
    <source>
        <dbReference type="ARBA" id="ARBA00004141"/>
    </source>
</evidence>
<sequence length="705" mass="77049">MLLSWGSMGRVGAAVLVLIMTTLLQSVVVVSGTLVRIPLYRRPRPNIDATFPSLVDPSFIMNAAARGHVALTNFVEFQFYGDMTVGTPPQQLVVTFDTGSSDLWVPGSACVHCAGTHRFLPTSSSTFHLSSNPNFTIAYGSGQARGLSGIDSISVAGFTATGVPLGVVEQEEDSLSNMKPDGLMGLAFDGLATFSHPPPFMLLVHQNSPALAPRFSFYLTPEPNTNGSEVIFGGYDEDRMQGQVWQTMDVVPQYGYWTFWRVRLHSMHIGSTLNACDDGCIAFVDTGTSLLGVPEAQYPAVMDAISQYATKAGCYCGFTTYGFQCYMCSRSNFPLLRFGLGGHSFFTLTGADYTMCIGATCLVLIQESGQDMWTLGDVFLKKYQSLYDIQAKQVSFACPVQALHCGNESAADAVARPILDNVSLSLLDPHTILILFLSGFSILGCLFIIGTYWLYPTLQTKRVLSLLFWLSWCNLVFNALVWIGSVWQYSATSLGCSVQLVVQQFAGVGILLLSAVISIELLRAVSGWQTQTSDLSSWYHSIVWTACTACACVTIWTGVLGYVPDTNYGPGMACWVGHTPIWGRIAFFYVPVLLILVLSLHALQVAIYRLHSTNLIQTESGRRSSQLLVSYVIVFGITSVVPALVGLTALYVNLPELVLYTSEMCFYAQGLLHCFVWACSPSFQQAYTQRYYALGNHEVEGLVAE</sequence>
<feature type="transmembrane region" description="Helical" evidence="12">
    <location>
        <begin position="628"/>
        <end position="651"/>
    </location>
</feature>
<dbReference type="OrthoDB" id="771136at2759"/>
<evidence type="ECO:0000256" key="4">
    <source>
        <dbReference type="ARBA" id="ARBA00022692"/>
    </source>
</evidence>
<dbReference type="InterPro" id="IPR001461">
    <property type="entry name" value="Aspartic_peptidase_A1"/>
</dbReference>
<dbReference type="PROSITE" id="PS50261">
    <property type="entry name" value="G_PROTEIN_RECEP_F2_4"/>
    <property type="match status" value="1"/>
</dbReference>
<evidence type="ECO:0000259" key="14">
    <source>
        <dbReference type="PROSITE" id="PS51767"/>
    </source>
</evidence>
<dbReference type="GO" id="GO:0016020">
    <property type="term" value="C:membrane"/>
    <property type="evidence" value="ECO:0007669"/>
    <property type="project" value="UniProtKB-SubCell"/>
</dbReference>
<feature type="domain" description="G-protein coupled receptors family 2 profile 2" evidence="13">
    <location>
        <begin position="430"/>
        <end position="696"/>
    </location>
</feature>
<dbReference type="Pfam" id="PF00026">
    <property type="entry name" value="Asp"/>
    <property type="match status" value="1"/>
</dbReference>
<dbReference type="PRINTS" id="PR00792">
    <property type="entry name" value="PEPSIN"/>
</dbReference>
<keyword evidence="3 11" id="KW-0645">Protease</keyword>
<dbReference type="GO" id="GO:0007166">
    <property type="term" value="P:cell surface receptor signaling pathway"/>
    <property type="evidence" value="ECO:0007669"/>
    <property type="project" value="InterPro"/>
</dbReference>
<evidence type="ECO:0000256" key="10">
    <source>
        <dbReference type="PIRSR" id="PIRSR601461-2"/>
    </source>
</evidence>
<dbReference type="FunFam" id="2.40.70.10:FF:000115">
    <property type="entry name" value="Lysosomal aspartic protease"/>
    <property type="match status" value="1"/>
</dbReference>
<reference evidence="15" key="1">
    <citation type="submission" date="2013-12" db="EMBL/GenBank/DDBJ databases">
        <title>The Genome Sequence of Aphanomyces astaci APO3.</title>
        <authorList>
            <consortium name="The Broad Institute Genomics Platform"/>
            <person name="Russ C."/>
            <person name="Tyler B."/>
            <person name="van West P."/>
            <person name="Dieguez-Uribeondo J."/>
            <person name="Young S.K."/>
            <person name="Zeng Q."/>
            <person name="Gargeya S."/>
            <person name="Fitzgerald M."/>
            <person name="Abouelleil A."/>
            <person name="Alvarado L."/>
            <person name="Chapman S.B."/>
            <person name="Gainer-Dewar J."/>
            <person name="Goldberg J."/>
            <person name="Griggs A."/>
            <person name="Gujja S."/>
            <person name="Hansen M."/>
            <person name="Howarth C."/>
            <person name="Imamovic A."/>
            <person name="Ireland A."/>
            <person name="Larimer J."/>
            <person name="McCowan C."/>
            <person name="Murphy C."/>
            <person name="Pearson M."/>
            <person name="Poon T.W."/>
            <person name="Priest M."/>
            <person name="Roberts A."/>
            <person name="Saif S."/>
            <person name="Shea T."/>
            <person name="Sykes S."/>
            <person name="Wortman J."/>
            <person name="Nusbaum C."/>
            <person name="Birren B."/>
        </authorList>
    </citation>
    <scope>NUCLEOTIDE SEQUENCE [LARGE SCALE GENOMIC DNA]</scope>
    <source>
        <strain evidence="15">APO3</strain>
    </source>
</reference>
<dbReference type="PANTHER" id="PTHR47966:SF51">
    <property type="entry name" value="BETA-SITE APP-CLEAVING ENZYME, ISOFORM A-RELATED"/>
    <property type="match status" value="1"/>
</dbReference>
<keyword evidence="10" id="KW-1015">Disulfide bond</keyword>
<feature type="transmembrane region" description="Helical" evidence="12">
    <location>
        <begin position="501"/>
        <end position="522"/>
    </location>
</feature>
<comment type="subcellular location">
    <subcellularLocation>
        <location evidence="1">Membrane</location>
        <topology evidence="1">Multi-pass membrane protein</topology>
    </subcellularLocation>
</comment>
<evidence type="ECO:0000256" key="6">
    <source>
        <dbReference type="ARBA" id="ARBA00022801"/>
    </source>
</evidence>
<comment type="similarity">
    <text evidence="2 11">Belongs to the peptidase A1 family.</text>
</comment>
<dbReference type="CDD" id="cd05471">
    <property type="entry name" value="pepsin_like"/>
    <property type="match status" value="1"/>
</dbReference>
<evidence type="ECO:0008006" key="16">
    <source>
        <dbReference type="Google" id="ProtNLM"/>
    </source>
</evidence>
<dbReference type="PROSITE" id="PS51767">
    <property type="entry name" value="PEPTIDASE_A1"/>
    <property type="match status" value="1"/>
</dbReference>
<dbReference type="GO" id="GO:0016485">
    <property type="term" value="P:protein processing"/>
    <property type="evidence" value="ECO:0007669"/>
    <property type="project" value="UniProtKB-ARBA"/>
</dbReference>
<dbReference type="RefSeq" id="XP_009829929.1">
    <property type="nucleotide sequence ID" value="XM_009831627.1"/>
</dbReference>
<dbReference type="GO" id="GO:0004190">
    <property type="term" value="F:aspartic-type endopeptidase activity"/>
    <property type="evidence" value="ECO:0007669"/>
    <property type="project" value="UniProtKB-KW"/>
</dbReference>
<evidence type="ECO:0000256" key="11">
    <source>
        <dbReference type="RuleBase" id="RU000454"/>
    </source>
</evidence>
<evidence type="ECO:0000256" key="5">
    <source>
        <dbReference type="ARBA" id="ARBA00022750"/>
    </source>
</evidence>
<dbReference type="InterPro" id="IPR017981">
    <property type="entry name" value="GPCR_2-like_7TM"/>
</dbReference>
<keyword evidence="8 12" id="KW-0472">Membrane</keyword>
<evidence type="ECO:0000256" key="7">
    <source>
        <dbReference type="ARBA" id="ARBA00022989"/>
    </source>
</evidence>
<dbReference type="PROSITE" id="PS00141">
    <property type="entry name" value="ASP_PROTEASE"/>
    <property type="match status" value="1"/>
</dbReference>
<dbReference type="Gene3D" id="2.40.70.10">
    <property type="entry name" value="Acid Proteases"/>
    <property type="match status" value="2"/>
</dbReference>
<feature type="active site" evidence="9">
    <location>
        <position position="97"/>
    </location>
</feature>
<dbReference type="InterPro" id="IPR001969">
    <property type="entry name" value="Aspartic_peptidase_AS"/>
</dbReference>
<keyword evidence="5 11" id="KW-0064">Aspartyl protease</keyword>
<feature type="transmembrane region" description="Helical" evidence="12">
    <location>
        <begin position="432"/>
        <end position="455"/>
    </location>
</feature>
<feature type="disulfide bond" evidence="10">
    <location>
        <begin position="276"/>
        <end position="280"/>
    </location>
</feature>
<dbReference type="GO" id="GO:0004888">
    <property type="term" value="F:transmembrane signaling receptor activity"/>
    <property type="evidence" value="ECO:0007669"/>
    <property type="project" value="InterPro"/>
</dbReference>
<feature type="transmembrane region" description="Helical" evidence="12">
    <location>
        <begin position="542"/>
        <end position="563"/>
    </location>
</feature>
<gene>
    <name evidence="15" type="ORF">H257_06419</name>
</gene>
<keyword evidence="7 12" id="KW-1133">Transmembrane helix</keyword>
<dbReference type="EMBL" id="KI913125">
    <property type="protein sequence ID" value="ETV80982.1"/>
    <property type="molecule type" value="Genomic_DNA"/>
</dbReference>
<accession>W4GMS4</accession>
<evidence type="ECO:0000256" key="2">
    <source>
        <dbReference type="ARBA" id="ARBA00007447"/>
    </source>
</evidence>
<dbReference type="InterPro" id="IPR021109">
    <property type="entry name" value="Peptidase_aspartic_dom_sf"/>
</dbReference>
<dbReference type="AlphaFoldDB" id="W4GMS4"/>
<dbReference type="STRING" id="112090.W4GMS4"/>
<feature type="transmembrane region" description="Helical" evidence="12">
    <location>
        <begin position="467"/>
        <end position="489"/>
    </location>
</feature>
<evidence type="ECO:0000256" key="12">
    <source>
        <dbReference type="SAM" id="Phobius"/>
    </source>
</evidence>
<evidence type="ECO:0000313" key="15">
    <source>
        <dbReference type="EMBL" id="ETV80982.1"/>
    </source>
</evidence>
<feature type="disulfide bond" evidence="10">
    <location>
        <begin position="328"/>
        <end position="361"/>
    </location>
</feature>
<evidence type="ECO:0000256" key="9">
    <source>
        <dbReference type="PIRSR" id="PIRSR601461-1"/>
    </source>
</evidence>
<dbReference type="GeneID" id="20808415"/>
<feature type="transmembrane region" description="Helical" evidence="12">
    <location>
        <begin position="585"/>
        <end position="607"/>
    </location>
</feature>
<evidence type="ECO:0000256" key="8">
    <source>
        <dbReference type="ARBA" id="ARBA00023136"/>
    </source>
</evidence>
<dbReference type="Gene3D" id="1.20.1070.10">
    <property type="entry name" value="Rhodopsin 7-helix transmembrane proteins"/>
    <property type="match status" value="1"/>
</dbReference>
<keyword evidence="4 12" id="KW-0812">Transmembrane</keyword>
<evidence type="ECO:0000256" key="3">
    <source>
        <dbReference type="ARBA" id="ARBA00022670"/>
    </source>
</evidence>
<protein>
    <recommendedName>
        <fullName evidence="16">Peptidase A1 domain-containing protein</fullName>
    </recommendedName>
</protein>
<evidence type="ECO:0000259" key="13">
    <source>
        <dbReference type="PROSITE" id="PS50261"/>
    </source>
</evidence>